<proteinExistence type="predicted"/>
<comment type="caution">
    <text evidence="3">The sequence shown here is derived from an EMBL/GenBank/DDBJ whole genome shotgun (WGS) entry which is preliminary data.</text>
</comment>
<dbReference type="AlphaFoldDB" id="S2DZG7"/>
<dbReference type="GO" id="GO:0007155">
    <property type="term" value="P:cell adhesion"/>
    <property type="evidence" value="ECO:0007669"/>
    <property type="project" value="InterPro"/>
</dbReference>
<organism evidence="3 4">
    <name type="scientific">Candidatus Nitrosarchaeum limnium BG20</name>
    <dbReference type="NCBI Taxonomy" id="859192"/>
    <lineage>
        <taxon>Archaea</taxon>
        <taxon>Nitrososphaerota</taxon>
        <taxon>Nitrososphaeria</taxon>
        <taxon>Nitrosopumilales</taxon>
        <taxon>Nitrosopumilaceae</taxon>
        <taxon>Nitrosarchaeum</taxon>
    </lineage>
</organism>
<dbReference type="SUPFAM" id="SSF103647">
    <property type="entry name" value="TSP type-3 repeat"/>
    <property type="match status" value="1"/>
</dbReference>
<evidence type="ECO:0008006" key="5">
    <source>
        <dbReference type="Google" id="ProtNLM"/>
    </source>
</evidence>
<evidence type="ECO:0000313" key="3">
    <source>
        <dbReference type="EMBL" id="EPA04530.1"/>
    </source>
</evidence>
<evidence type="ECO:0000256" key="1">
    <source>
        <dbReference type="ARBA" id="ARBA00022729"/>
    </source>
</evidence>
<keyword evidence="4" id="KW-1185">Reference proteome</keyword>
<dbReference type="EMBL" id="AHJG01000287">
    <property type="protein sequence ID" value="EPA04530.1"/>
    <property type="molecule type" value="Genomic_DNA"/>
</dbReference>
<dbReference type="Pfam" id="PF02412">
    <property type="entry name" value="TSP_3"/>
    <property type="match status" value="1"/>
</dbReference>
<protein>
    <recommendedName>
        <fullName evidence="5">Thrombospondin type 3 repeat protein</fullName>
    </recommendedName>
</protein>
<evidence type="ECO:0000256" key="2">
    <source>
        <dbReference type="SAM" id="MobiDB-lite"/>
    </source>
</evidence>
<keyword evidence="1" id="KW-0732">Signal</keyword>
<dbReference type="InterPro" id="IPR003367">
    <property type="entry name" value="Thrombospondin_3-like_rpt"/>
</dbReference>
<gene>
    <name evidence="3" type="ORF">BG20_I0333</name>
</gene>
<dbReference type="Proteomes" id="UP000014065">
    <property type="component" value="Unassembled WGS sequence"/>
</dbReference>
<evidence type="ECO:0000313" key="4">
    <source>
        <dbReference type="Proteomes" id="UP000014065"/>
    </source>
</evidence>
<feature type="region of interest" description="Disordered" evidence="2">
    <location>
        <begin position="1"/>
        <end position="28"/>
    </location>
</feature>
<dbReference type="InterPro" id="IPR028974">
    <property type="entry name" value="TSP_type-3_rpt"/>
</dbReference>
<name>S2DZG7_9ARCH</name>
<sequence length="108" mass="12127">MDWDGCPDTPSTGSTISTRADSDFDGIPDYIDQCPTQREIINKFQDDDGCPDTIVYDSFGDPDADGIFGSNDLCPYLKETYNKFQDMTVALIHFQLTNHLQTLTVTEF</sequence>
<dbReference type="Gene3D" id="4.10.1080.10">
    <property type="entry name" value="TSP type-3 repeat"/>
    <property type="match status" value="1"/>
</dbReference>
<accession>S2DZG7</accession>
<reference evidence="3 4" key="1">
    <citation type="journal article" date="2012" name="J. Bacteriol.">
        <title>Genome Sequence of "Candidatus Nitrosoarchaeum limnia" BG20, a Low-Salinity Ammonia-Oxidizing Archaeon from the San Francisco Bay Estuary.</title>
        <authorList>
            <person name="Mosier A.C."/>
            <person name="Allen E.E."/>
            <person name="Kim M."/>
            <person name="Ferriera S."/>
            <person name="Francis C.A."/>
        </authorList>
    </citation>
    <scope>NUCLEOTIDE SEQUENCE [LARGE SCALE GENOMIC DNA]</scope>
    <source>
        <strain evidence="3 4">BG20</strain>
    </source>
</reference>
<dbReference type="GO" id="GO:0005509">
    <property type="term" value="F:calcium ion binding"/>
    <property type="evidence" value="ECO:0007669"/>
    <property type="project" value="InterPro"/>
</dbReference>
<feature type="compositionally biased region" description="Polar residues" evidence="2">
    <location>
        <begin position="9"/>
        <end position="19"/>
    </location>
</feature>
<dbReference type="PATRIC" id="fig|859192.6.peg.2105"/>